<protein>
    <submittedName>
        <fullName evidence="1">Uncharacterized protein</fullName>
    </submittedName>
</protein>
<comment type="caution">
    <text evidence="1">The sequence shown here is derived from an EMBL/GenBank/DDBJ whole genome shotgun (WGS) entry which is preliminary data.</text>
</comment>
<sequence>MLRFPLFHEVDSQQKVRVGSGFGTAVDDAGVGDEVFHRNRVYRVVGVILAADPMHRCVEVGAGVL</sequence>
<proteinExistence type="predicted"/>
<dbReference type="AlphaFoldDB" id="A0A645HCB6"/>
<reference evidence="1" key="1">
    <citation type="submission" date="2019-08" db="EMBL/GenBank/DDBJ databases">
        <authorList>
            <person name="Kucharzyk K."/>
            <person name="Murdoch R.W."/>
            <person name="Higgins S."/>
            <person name="Loffler F."/>
        </authorList>
    </citation>
    <scope>NUCLEOTIDE SEQUENCE</scope>
</reference>
<gene>
    <name evidence="1" type="ORF">SDC9_183673</name>
</gene>
<dbReference type="EMBL" id="VSSQ01090142">
    <property type="protein sequence ID" value="MPN36166.1"/>
    <property type="molecule type" value="Genomic_DNA"/>
</dbReference>
<organism evidence="1">
    <name type="scientific">bioreactor metagenome</name>
    <dbReference type="NCBI Taxonomy" id="1076179"/>
    <lineage>
        <taxon>unclassified sequences</taxon>
        <taxon>metagenomes</taxon>
        <taxon>ecological metagenomes</taxon>
    </lineage>
</organism>
<name>A0A645HCB6_9ZZZZ</name>
<accession>A0A645HCB6</accession>
<evidence type="ECO:0000313" key="1">
    <source>
        <dbReference type="EMBL" id="MPN36166.1"/>
    </source>
</evidence>